<dbReference type="AlphaFoldDB" id="A0A1H2QY72"/>
<dbReference type="STRING" id="229203.SAMN05444338_101278"/>
<dbReference type="Pfam" id="PF13489">
    <property type="entry name" value="Methyltransf_23"/>
    <property type="match status" value="1"/>
</dbReference>
<reference evidence="3" key="1">
    <citation type="submission" date="2016-10" db="EMBL/GenBank/DDBJ databases">
        <authorList>
            <person name="Varghese N."/>
            <person name="Submissions S."/>
        </authorList>
    </citation>
    <scope>NUCLEOTIDE SEQUENCE [LARGE SCALE GENOMIC DNA]</scope>
    <source>
        <strain evidence="3">DSM 15718</strain>
    </source>
</reference>
<dbReference type="Proteomes" id="UP000198569">
    <property type="component" value="Unassembled WGS sequence"/>
</dbReference>
<evidence type="ECO:0000313" key="2">
    <source>
        <dbReference type="EMBL" id="SDW11389.1"/>
    </source>
</evidence>
<feature type="transmembrane region" description="Helical" evidence="1">
    <location>
        <begin position="204"/>
        <end position="224"/>
    </location>
</feature>
<keyword evidence="1" id="KW-0812">Transmembrane</keyword>
<dbReference type="InterPro" id="IPR029063">
    <property type="entry name" value="SAM-dependent_MTases_sf"/>
</dbReference>
<protein>
    <submittedName>
        <fullName evidence="2">Methyltransferase domain-containing protein</fullName>
    </submittedName>
</protein>
<keyword evidence="1" id="KW-1133">Transmembrane helix</keyword>
<dbReference type="Gene3D" id="3.40.50.150">
    <property type="entry name" value="Vaccinia Virus protein VP39"/>
    <property type="match status" value="1"/>
</dbReference>
<keyword evidence="2" id="KW-0489">Methyltransferase</keyword>
<dbReference type="GO" id="GO:0032259">
    <property type="term" value="P:methylation"/>
    <property type="evidence" value="ECO:0007669"/>
    <property type="project" value="UniProtKB-KW"/>
</dbReference>
<accession>A0A1H2QY72</accession>
<keyword evidence="1" id="KW-0472">Membrane</keyword>
<organism evidence="2 3">
    <name type="scientific">Flavobacterium degerlachei</name>
    <dbReference type="NCBI Taxonomy" id="229203"/>
    <lineage>
        <taxon>Bacteria</taxon>
        <taxon>Pseudomonadati</taxon>
        <taxon>Bacteroidota</taxon>
        <taxon>Flavobacteriia</taxon>
        <taxon>Flavobacteriales</taxon>
        <taxon>Flavobacteriaceae</taxon>
        <taxon>Flavobacterium</taxon>
    </lineage>
</organism>
<dbReference type="SUPFAM" id="SSF53335">
    <property type="entry name" value="S-adenosyl-L-methionine-dependent methyltransferases"/>
    <property type="match status" value="1"/>
</dbReference>
<evidence type="ECO:0000256" key="1">
    <source>
        <dbReference type="SAM" id="Phobius"/>
    </source>
</evidence>
<evidence type="ECO:0000313" key="3">
    <source>
        <dbReference type="Proteomes" id="UP000198569"/>
    </source>
</evidence>
<dbReference type="RefSeq" id="WP_091428741.1">
    <property type="nucleotide sequence ID" value="NZ_FNMV01000001.1"/>
</dbReference>
<name>A0A1H2QY72_9FLAO</name>
<sequence>MFREVIKKRIKKEKFNPGVLGFFINYNFLIRRSIFSVIKDHAAKLDGSLLDFGCGTKPYKDLFVNVKEYIGVDYKIEGREQNTDEIDRFYDGKVIPFENERFDSILSTEVLEHVFNIDELLQEFNRVLKEKGRAIITTPFTWEEHEMPYDFARYTTPALQFLYQKHGFRVIENFKTGNYIEVIFQFQLNYIKNILPSNKNVRQVFLIPFIIFFNFFGLLFSFILPVDKNAYFNNVFVLEKTSNMVE</sequence>
<dbReference type="OrthoDB" id="9805171at2"/>
<keyword evidence="2" id="KW-0808">Transferase</keyword>
<proteinExistence type="predicted"/>
<gene>
    <name evidence="2" type="ORF">SAMN05444338_101278</name>
</gene>
<dbReference type="GO" id="GO:0008168">
    <property type="term" value="F:methyltransferase activity"/>
    <property type="evidence" value="ECO:0007669"/>
    <property type="project" value="UniProtKB-KW"/>
</dbReference>
<keyword evidence="3" id="KW-1185">Reference proteome</keyword>
<dbReference type="EMBL" id="FNMV01000001">
    <property type="protein sequence ID" value="SDW11389.1"/>
    <property type="molecule type" value="Genomic_DNA"/>
</dbReference>